<dbReference type="GO" id="GO:0008168">
    <property type="term" value="F:methyltransferase activity"/>
    <property type="evidence" value="ECO:0007669"/>
    <property type="project" value="UniProtKB-KW"/>
</dbReference>
<dbReference type="Gene3D" id="2.20.25.110">
    <property type="entry name" value="S-adenosyl-L-methionine-dependent methyltransferases"/>
    <property type="match status" value="1"/>
</dbReference>
<evidence type="ECO:0000256" key="1">
    <source>
        <dbReference type="ARBA" id="ARBA00022603"/>
    </source>
</evidence>
<dbReference type="PANTHER" id="PTHR43464:SF19">
    <property type="entry name" value="UBIQUINONE BIOSYNTHESIS O-METHYLTRANSFERASE, MITOCHONDRIAL"/>
    <property type="match status" value="1"/>
</dbReference>
<dbReference type="GO" id="GO:0032259">
    <property type="term" value="P:methylation"/>
    <property type="evidence" value="ECO:0007669"/>
    <property type="project" value="UniProtKB-KW"/>
</dbReference>
<dbReference type="InterPro" id="IPR029063">
    <property type="entry name" value="SAM-dependent_MTases_sf"/>
</dbReference>
<name>A0A382B551_9ZZZZ</name>
<keyword evidence="2" id="KW-0808">Transferase</keyword>
<evidence type="ECO:0000256" key="2">
    <source>
        <dbReference type="ARBA" id="ARBA00022679"/>
    </source>
</evidence>
<keyword evidence="1" id="KW-0489">Methyltransferase</keyword>
<dbReference type="CDD" id="cd02440">
    <property type="entry name" value="AdoMet_MTases"/>
    <property type="match status" value="1"/>
</dbReference>
<sequence>MSNYQISEHYGHALSHIHDTGFAGVAEAATDMLISTLKASRLTHGRVTDLGCGSGILARKLLDQGYAVEGIDQSVAMLALAQSRAPEAVFRRESLLECEIPPSIAVCAIGECFNYRFDRNNDEAALDRVLHRVHQSLEGGGIFLFDIATPDRIMKAPPKQFFQTQNWTTLVENIHSETPLMMTRKISSFVRAGEYYERVDETHHLRLINPDTLAHRMTTLGFEFEMFECYGPTPLPAGCIGFCAYKRNIPEPGQMNRVQGDHNVLP</sequence>
<keyword evidence="3" id="KW-0949">S-adenosyl-L-methionine</keyword>
<accession>A0A382B551</accession>
<organism evidence="5">
    <name type="scientific">marine metagenome</name>
    <dbReference type="NCBI Taxonomy" id="408172"/>
    <lineage>
        <taxon>unclassified sequences</taxon>
        <taxon>metagenomes</taxon>
        <taxon>ecological metagenomes</taxon>
    </lineage>
</organism>
<evidence type="ECO:0000313" key="5">
    <source>
        <dbReference type="EMBL" id="SVB08734.1"/>
    </source>
</evidence>
<dbReference type="Pfam" id="PF13649">
    <property type="entry name" value="Methyltransf_25"/>
    <property type="match status" value="1"/>
</dbReference>
<gene>
    <name evidence="5" type="ORF">METZ01_LOCUS161588</name>
</gene>
<dbReference type="AlphaFoldDB" id="A0A382B551"/>
<dbReference type="InterPro" id="IPR041698">
    <property type="entry name" value="Methyltransf_25"/>
</dbReference>
<dbReference type="PANTHER" id="PTHR43464">
    <property type="entry name" value="METHYLTRANSFERASE"/>
    <property type="match status" value="1"/>
</dbReference>
<dbReference type="EMBL" id="UINC01028190">
    <property type="protein sequence ID" value="SVB08734.1"/>
    <property type="molecule type" value="Genomic_DNA"/>
</dbReference>
<reference evidence="5" key="1">
    <citation type="submission" date="2018-05" db="EMBL/GenBank/DDBJ databases">
        <authorList>
            <person name="Lanie J.A."/>
            <person name="Ng W.-L."/>
            <person name="Kazmierczak K.M."/>
            <person name="Andrzejewski T.M."/>
            <person name="Davidsen T.M."/>
            <person name="Wayne K.J."/>
            <person name="Tettelin H."/>
            <person name="Glass J.I."/>
            <person name="Rusch D."/>
            <person name="Podicherti R."/>
            <person name="Tsui H.-C.T."/>
            <person name="Winkler M.E."/>
        </authorList>
    </citation>
    <scope>NUCLEOTIDE SEQUENCE</scope>
</reference>
<protein>
    <recommendedName>
        <fullName evidence="4">Methyltransferase domain-containing protein</fullName>
    </recommendedName>
</protein>
<dbReference type="Gene3D" id="3.40.50.150">
    <property type="entry name" value="Vaccinia Virus protein VP39"/>
    <property type="match status" value="1"/>
</dbReference>
<evidence type="ECO:0000256" key="3">
    <source>
        <dbReference type="ARBA" id="ARBA00022691"/>
    </source>
</evidence>
<feature type="domain" description="Methyltransferase" evidence="4">
    <location>
        <begin position="47"/>
        <end position="130"/>
    </location>
</feature>
<proteinExistence type="predicted"/>
<dbReference type="SUPFAM" id="SSF53335">
    <property type="entry name" value="S-adenosyl-L-methionine-dependent methyltransferases"/>
    <property type="match status" value="1"/>
</dbReference>
<evidence type="ECO:0000259" key="4">
    <source>
        <dbReference type="Pfam" id="PF13649"/>
    </source>
</evidence>